<accession>A0A101NLZ2</accession>
<dbReference type="RefSeq" id="WP_067136816.1">
    <property type="nucleotide sequence ID" value="NZ_KQ948248.1"/>
</dbReference>
<sequence>MPAVTTLDPLFTALDTEAFTDRHLANLAAGTLAAARVPSFLDTPTCRAALNALDRLPTADYDPTRVPTPIVRFGPALNDYRDPDGRLDAGRYWRAAEAARAAWHRAGLRPDPVSVAMARLGSAWGAALVPATIDGRAVFGGTLREINAGALIHYDDINREFPTGLFDQDIVAQLAFNVWVTVPAEDGATTVWRHRWQPDDEQHRDAYGYRPAAVGHCQQVSLTPELGDGLLFNPANFHAVEPNPGGRRIAFAFFLGLTTTGQLITWS</sequence>
<keyword evidence="2" id="KW-1185">Reference proteome</keyword>
<reference evidence="1 2" key="1">
    <citation type="submission" date="2015-10" db="EMBL/GenBank/DDBJ databases">
        <title>Draft genome sequence of Streptomyces yokosukanensis DSM 40224, type strain for the species Streptomyces yokosukanensis.</title>
        <authorList>
            <person name="Ruckert C."/>
            <person name="Winkler A."/>
            <person name="Kalinowski J."/>
            <person name="Kampfer P."/>
            <person name="Glaeser S."/>
        </authorList>
    </citation>
    <scope>NUCLEOTIDE SEQUENCE [LARGE SCALE GENOMIC DNA]</scope>
    <source>
        <strain evidence="1 2">DSM 40224</strain>
    </source>
</reference>
<name>A0A101NLZ2_9ACTN</name>
<protein>
    <submittedName>
        <fullName evidence="1">Proline hydroxylase</fullName>
    </submittedName>
</protein>
<comment type="caution">
    <text evidence="1">The sequence shown here is derived from an EMBL/GenBank/DDBJ whole genome shotgun (WGS) entry which is preliminary data.</text>
</comment>
<evidence type="ECO:0000313" key="1">
    <source>
        <dbReference type="EMBL" id="KUM95739.1"/>
    </source>
</evidence>
<organism evidence="1 2">
    <name type="scientific">Streptomyces yokosukanensis</name>
    <dbReference type="NCBI Taxonomy" id="67386"/>
    <lineage>
        <taxon>Bacteria</taxon>
        <taxon>Bacillati</taxon>
        <taxon>Actinomycetota</taxon>
        <taxon>Actinomycetes</taxon>
        <taxon>Kitasatosporales</taxon>
        <taxon>Streptomycetaceae</taxon>
        <taxon>Streptomyces</taxon>
    </lineage>
</organism>
<dbReference type="EMBL" id="LMWN01000110">
    <property type="protein sequence ID" value="KUM95739.1"/>
    <property type="molecule type" value="Genomic_DNA"/>
</dbReference>
<dbReference type="OrthoDB" id="6532393at2"/>
<gene>
    <name evidence="1" type="ORF">AQI95_43015</name>
</gene>
<dbReference type="Proteomes" id="UP000053127">
    <property type="component" value="Unassembled WGS sequence"/>
</dbReference>
<evidence type="ECO:0000313" key="2">
    <source>
        <dbReference type="Proteomes" id="UP000053127"/>
    </source>
</evidence>
<proteinExistence type="predicted"/>
<dbReference type="SUPFAM" id="SSF51197">
    <property type="entry name" value="Clavaminate synthase-like"/>
    <property type="match status" value="1"/>
</dbReference>
<dbReference type="STRING" id="67386.AQI95_43015"/>
<dbReference type="Gene3D" id="2.60.120.620">
    <property type="entry name" value="q2cbj1_9rhob like domain"/>
    <property type="match status" value="1"/>
</dbReference>
<dbReference type="AlphaFoldDB" id="A0A101NLZ2"/>